<dbReference type="InterPro" id="IPR012349">
    <property type="entry name" value="Split_barrel_FMN-bd"/>
</dbReference>
<keyword evidence="4" id="KW-1185">Reference proteome</keyword>
<dbReference type="SUPFAM" id="SSF50475">
    <property type="entry name" value="FMN-binding split barrel"/>
    <property type="match status" value="1"/>
</dbReference>
<keyword evidence="1" id="KW-0560">Oxidoreductase</keyword>
<dbReference type="GO" id="GO:0005829">
    <property type="term" value="C:cytosol"/>
    <property type="evidence" value="ECO:0007669"/>
    <property type="project" value="TreeGrafter"/>
</dbReference>
<dbReference type="NCBIfam" id="TIGR03618">
    <property type="entry name" value="Rv1155_F420"/>
    <property type="match status" value="1"/>
</dbReference>
<dbReference type="Pfam" id="PF01243">
    <property type="entry name" value="PNPOx_N"/>
    <property type="match status" value="1"/>
</dbReference>
<dbReference type="GO" id="GO:0070967">
    <property type="term" value="F:coenzyme F420 binding"/>
    <property type="evidence" value="ECO:0007669"/>
    <property type="project" value="TreeGrafter"/>
</dbReference>
<sequence length="131" mass="14465">MGEQTLPDGVRSLFDGANFATVSSVNPDGSPQASVVWVRTDGDAILFSTVKGRRKHRNMERDPRVSILIVDPADPYVYAEVRGSVTLFDDPHGDLIQELSHKYAGKPFVEGSPDNERVIVRIAPEKVYLRG</sequence>
<protein>
    <submittedName>
        <fullName evidence="3">PPOX class F420-dependent oxidoreductase</fullName>
    </submittedName>
</protein>
<evidence type="ECO:0000313" key="4">
    <source>
        <dbReference type="Proteomes" id="UP000308705"/>
    </source>
</evidence>
<reference evidence="3 4" key="1">
    <citation type="submission" date="2019-04" db="EMBL/GenBank/DDBJ databases">
        <title>Herbidospora sp. NEAU-GS14.nov., a novel actinomycete isolated from soil.</title>
        <authorList>
            <person name="Han L."/>
        </authorList>
    </citation>
    <scope>NUCLEOTIDE SEQUENCE [LARGE SCALE GENOMIC DNA]</scope>
    <source>
        <strain evidence="3 4">NEAU-GS14</strain>
    </source>
</reference>
<feature type="domain" description="Pyridoxamine 5'-phosphate oxidase N-terminal" evidence="2">
    <location>
        <begin position="7"/>
        <end position="129"/>
    </location>
</feature>
<dbReference type="Gene3D" id="2.30.110.10">
    <property type="entry name" value="Electron Transport, Fmn-binding Protein, Chain A"/>
    <property type="match status" value="1"/>
</dbReference>
<dbReference type="EMBL" id="SZQA01000002">
    <property type="protein sequence ID" value="TKK90897.1"/>
    <property type="molecule type" value="Genomic_DNA"/>
</dbReference>
<dbReference type="GO" id="GO:0016627">
    <property type="term" value="F:oxidoreductase activity, acting on the CH-CH group of donors"/>
    <property type="evidence" value="ECO:0007669"/>
    <property type="project" value="TreeGrafter"/>
</dbReference>
<dbReference type="RefSeq" id="WP_062431355.1">
    <property type="nucleotide sequence ID" value="NZ_SZQA01000002.1"/>
</dbReference>
<organism evidence="3 4">
    <name type="scientific">Herbidospora galbida</name>
    <dbReference type="NCBI Taxonomy" id="2575442"/>
    <lineage>
        <taxon>Bacteria</taxon>
        <taxon>Bacillati</taxon>
        <taxon>Actinomycetota</taxon>
        <taxon>Actinomycetes</taxon>
        <taxon>Streptosporangiales</taxon>
        <taxon>Streptosporangiaceae</taxon>
        <taxon>Herbidospora</taxon>
    </lineage>
</organism>
<evidence type="ECO:0000259" key="2">
    <source>
        <dbReference type="Pfam" id="PF01243"/>
    </source>
</evidence>
<dbReference type="OrthoDB" id="162914at2"/>
<name>A0A4U3MR99_9ACTN</name>
<gene>
    <name evidence="3" type="ORF">FDA94_03830</name>
</gene>
<dbReference type="InterPro" id="IPR019920">
    <property type="entry name" value="F420-binding_dom_put"/>
</dbReference>
<dbReference type="Proteomes" id="UP000308705">
    <property type="component" value="Unassembled WGS sequence"/>
</dbReference>
<accession>A0A4U3MR99</accession>
<proteinExistence type="predicted"/>
<dbReference type="InterPro" id="IPR011576">
    <property type="entry name" value="Pyridox_Oxase_N"/>
</dbReference>
<evidence type="ECO:0000313" key="3">
    <source>
        <dbReference type="EMBL" id="TKK90897.1"/>
    </source>
</evidence>
<dbReference type="AlphaFoldDB" id="A0A4U3MR99"/>
<comment type="caution">
    <text evidence="3">The sequence shown here is derived from an EMBL/GenBank/DDBJ whole genome shotgun (WGS) entry which is preliminary data.</text>
</comment>
<dbReference type="PANTHER" id="PTHR35176:SF6">
    <property type="entry name" value="HEME OXYGENASE HI_0854-RELATED"/>
    <property type="match status" value="1"/>
</dbReference>
<dbReference type="PANTHER" id="PTHR35176">
    <property type="entry name" value="HEME OXYGENASE HI_0854-RELATED"/>
    <property type="match status" value="1"/>
</dbReference>
<evidence type="ECO:0000256" key="1">
    <source>
        <dbReference type="ARBA" id="ARBA00023002"/>
    </source>
</evidence>
<dbReference type="InterPro" id="IPR052019">
    <property type="entry name" value="F420H2_bilvrd_red/Heme_oxyg"/>
</dbReference>